<feature type="region of interest" description="Disordered" evidence="1">
    <location>
        <begin position="313"/>
        <end position="333"/>
    </location>
</feature>
<proteinExistence type="predicted"/>
<dbReference type="AlphaFoldDB" id="A0A1X0NTH1"/>
<gene>
    <name evidence="2" type="ORF">TM35_000222090</name>
</gene>
<dbReference type="GeneID" id="39987036"/>
<dbReference type="SUPFAM" id="SSF52047">
    <property type="entry name" value="RNI-like"/>
    <property type="match status" value="1"/>
</dbReference>
<accession>A0A1X0NTH1</accession>
<reference evidence="2 3" key="1">
    <citation type="submission" date="2017-03" db="EMBL/GenBank/DDBJ databases">
        <title>An alternative strategy for trypanosome survival in the mammalian bloodstream revealed through genome and transcriptome analysis of the ubiquitous bovine parasite Trypanosoma (Megatrypanum) theileri.</title>
        <authorList>
            <person name="Kelly S."/>
            <person name="Ivens A."/>
            <person name="Mott A."/>
            <person name="O'Neill E."/>
            <person name="Emms D."/>
            <person name="Macleod O."/>
            <person name="Voorheis P."/>
            <person name="Matthews J."/>
            <person name="Matthews K."/>
            <person name="Carrington M."/>
        </authorList>
    </citation>
    <scope>NUCLEOTIDE SEQUENCE [LARGE SCALE GENOMIC DNA]</scope>
    <source>
        <strain evidence="2">Edinburgh</strain>
    </source>
</reference>
<dbReference type="VEuPathDB" id="TriTrypDB:TM35_000222090"/>
<dbReference type="InterPro" id="IPR053040">
    <property type="entry name" value="LRR-containing_protein_71"/>
</dbReference>
<comment type="caution">
    <text evidence="2">The sequence shown here is derived from an EMBL/GenBank/DDBJ whole genome shotgun (WGS) entry which is preliminary data.</text>
</comment>
<dbReference type="OrthoDB" id="120976at2759"/>
<feature type="compositionally biased region" description="Basic and acidic residues" evidence="1">
    <location>
        <begin position="313"/>
        <end position="323"/>
    </location>
</feature>
<dbReference type="SMART" id="SM00368">
    <property type="entry name" value="LRR_RI"/>
    <property type="match status" value="3"/>
</dbReference>
<feature type="region of interest" description="Disordered" evidence="1">
    <location>
        <begin position="84"/>
        <end position="109"/>
    </location>
</feature>
<sequence>MLFEPSGDLRCDYGAYCHALGLTEREELYRSIFTNEERRKEKEAKCAEMQLTLNTGLAAGSGITGLTLEQIAAVAAPFSPPIAAAPPPAPPVTAPTKRSGSTTSGRNRKKEVVIDDFSKTNPQAAPPTITFIVMRNLKFCLNERDMKPLALAIPHCLSLVSVEFVGCGLSMESYFLLVESLYKSRRVASVTIDFNSIHHPGFYEDPTIPLTTSSKTLGGTGGTVEGKMVLDLSFGTTVDEMVTPSPEVSGTTSGDVRKSVSQLKESDSRTTDDILSLKLKRSALMEGVKFAPSAYRGLNSVLSPIEYQVRDEKDRKGKVDSKKQAQQQQQQDQISQIDKEFPVLVPRGWPAMLLTGVKHLSLRGNGITDDDVITMASLLARHPRSELVSLNLWGNHITDAGAIALAHMLKENRTLQVLDLGHNQIGDIGVLQLVDCFRMQDIAVEKLIAYRKRHLTRRDATLREQQLASTAPPAYPSYQELYNAWYQTKFPAVVDEKKDSKKGSQAKSKKTEAVLIRPTTPFDRDCFRMENSFRVPGNTVLRCVNLGDNRNVTVDGAREALRILSLREPSDDAEMSTLQNSSTHPPELYCASITLRAFIILHSGDPKLREVQKTLSDVLYERQLQLPQPVQEDELVVEDAKKKSPRNKK</sequence>
<dbReference type="PROSITE" id="PS51450">
    <property type="entry name" value="LRR"/>
    <property type="match status" value="1"/>
</dbReference>
<evidence type="ECO:0000313" key="2">
    <source>
        <dbReference type="EMBL" id="ORC87410.1"/>
    </source>
</evidence>
<dbReference type="Gene3D" id="3.80.10.10">
    <property type="entry name" value="Ribonuclease Inhibitor"/>
    <property type="match status" value="1"/>
</dbReference>
<dbReference type="Proteomes" id="UP000192257">
    <property type="component" value="Unassembled WGS sequence"/>
</dbReference>
<name>A0A1X0NTH1_9TRYP</name>
<feature type="region of interest" description="Disordered" evidence="1">
    <location>
        <begin position="243"/>
        <end position="265"/>
    </location>
</feature>
<dbReference type="InterPro" id="IPR001611">
    <property type="entry name" value="Leu-rich_rpt"/>
</dbReference>
<protein>
    <recommendedName>
        <fullName evidence="4">Leucine-rich repeat protein (LRRP)</fullName>
    </recommendedName>
</protein>
<feature type="compositionally biased region" description="Polar residues" evidence="1">
    <location>
        <begin position="246"/>
        <end position="263"/>
    </location>
</feature>
<dbReference type="PANTHER" id="PTHR46984">
    <property type="entry name" value="LEUCINE-RICH REPEAT-CONTAINING PROTEIN 71"/>
    <property type="match status" value="1"/>
</dbReference>
<dbReference type="Pfam" id="PF13516">
    <property type="entry name" value="LRR_6"/>
    <property type="match status" value="3"/>
</dbReference>
<evidence type="ECO:0008006" key="4">
    <source>
        <dbReference type="Google" id="ProtNLM"/>
    </source>
</evidence>
<dbReference type="EMBL" id="NBCO01000022">
    <property type="protein sequence ID" value="ORC87410.1"/>
    <property type="molecule type" value="Genomic_DNA"/>
</dbReference>
<feature type="compositionally biased region" description="Pro residues" evidence="1">
    <location>
        <begin position="84"/>
        <end position="93"/>
    </location>
</feature>
<organism evidence="2 3">
    <name type="scientific">Trypanosoma theileri</name>
    <dbReference type="NCBI Taxonomy" id="67003"/>
    <lineage>
        <taxon>Eukaryota</taxon>
        <taxon>Discoba</taxon>
        <taxon>Euglenozoa</taxon>
        <taxon>Kinetoplastea</taxon>
        <taxon>Metakinetoplastina</taxon>
        <taxon>Trypanosomatida</taxon>
        <taxon>Trypanosomatidae</taxon>
        <taxon>Trypanosoma</taxon>
    </lineage>
</organism>
<dbReference type="PANTHER" id="PTHR46984:SF1">
    <property type="entry name" value="LEUCINE-RICH REPEAT-CONTAINING PROTEIN 71"/>
    <property type="match status" value="1"/>
</dbReference>
<keyword evidence="3" id="KW-1185">Reference proteome</keyword>
<dbReference type="InterPro" id="IPR032675">
    <property type="entry name" value="LRR_dom_sf"/>
</dbReference>
<evidence type="ECO:0000256" key="1">
    <source>
        <dbReference type="SAM" id="MobiDB-lite"/>
    </source>
</evidence>
<dbReference type="RefSeq" id="XP_028881476.1">
    <property type="nucleotide sequence ID" value="XM_029027256.1"/>
</dbReference>
<evidence type="ECO:0000313" key="3">
    <source>
        <dbReference type="Proteomes" id="UP000192257"/>
    </source>
</evidence>
<feature type="compositionally biased region" description="Low complexity" evidence="1">
    <location>
        <begin position="324"/>
        <end position="333"/>
    </location>
</feature>